<name>V4KRE2_EUTSA</name>
<dbReference type="OMA" id="SESWEYY"/>
<comment type="similarity">
    <text evidence="1">Belongs to the TIM50 family.</text>
</comment>
<keyword evidence="1" id="KW-0813">Transport</keyword>
<accession>V4KRE2</accession>
<comment type="subcellular location">
    <subcellularLocation>
        <location evidence="1">Mitochondrion inner membrane</location>
        <topology evidence="1">Single-pass membrane protein</topology>
    </subcellularLocation>
</comment>
<dbReference type="AlphaFoldDB" id="V4KRE2"/>
<sequence length="383" mass="43614">MRAIERPVEEEPVVKKARMIDKIETAVDVMKETCVASGDGSEIGQVCKLNVEEEKDTCAEQAESNEKKIEEDSALSLADRKHTDTKESQDLLVKVNEVDVVSGDANIEKLPVLELEKINVASVTSAVIRRDEIPVTESKDSCVASCGIKEVRRSNPSVSRKKLLVLDLNGLLADIVSILPDCKADINIGRRAIFKRPFCEEFLKFCFDKFEVGIWSSRKQNNVDRITEFLLGDWKSKLLFCWGMSYCATTTVGSLENRHKYVVFKDLKQLWEKHDPKLPWKKGDYNETNTVLLDDSPYKALLNPPFTAIFPHSYDHQNKTDASLGNGGDLRLYLEKLVEAENVQDFIKKNPFGQEAITEASESWEFYREAIRMHTYAFRNHIR</sequence>
<dbReference type="EMBL" id="KI517748">
    <property type="protein sequence ID" value="ESQ32552.1"/>
    <property type="molecule type" value="Genomic_DNA"/>
</dbReference>
<feature type="domain" description="FCP1 homology" evidence="2">
    <location>
        <begin position="157"/>
        <end position="337"/>
    </location>
</feature>
<gene>
    <name evidence="3" type="ORF">EUTSA_v10004387mg</name>
</gene>
<dbReference type="Gramene" id="ESQ32552">
    <property type="protein sequence ID" value="ESQ32552"/>
    <property type="gene ID" value="EUTSA_v10004387mg"/>
</dbReference>
<dbReference type="Pfam" id="PF03031">
    <property type="entry name" value="NIF"/>
    <property type="match status" value="1"/>
</dbReference>
<dbReference type="PANTHER" id="PTHR12210">
    <property type="entry name" value="DULLARD PROTEIN PHOSPHATASE"/>
    <property type="match status" value="1"/>
</dbReference>
<evidence type="ECO:0000313" key="4">
    <source>
        <dbReference type="Proteomes" id="UP000030689"/>
    </source>
</evidence>
<keyword evidence="4" id="KW-1185">Reference proteome</keyword>
<comment type="function">
    <text evidence="1">Essential component of the TIM23 complex, a complex that mediates the translocation of transit peptide-containing proteins across the mitochondrial inner membrane.</text>
</comment>
<dbReference type="PROSITE" id="PS50969">
    <property type="entry name" value="FCP1"/>
    <property type="match status" value="1"/>
</dbReference>
<proteinExistence type="inferred from homology"/>
<keyword evidence="1" id="KW-0653">Protein transport</keyword>
<dbReference type="Gene3D" id="3.40.50.1000">
    <property type="entry name" value="HAD superfamily/HAD-like"/>
    <property type="match status" value="1"/>
</dbReference>
<reference evidence="3 4" key="1">
    <citation type="journal article" date="2013" name="Front. Plant Sci.">
        <title>The Reference Genome of the Halophytic Plant Eutrema salsugineum.</title>
        <authorList>
            <person name="Yang R."/>
            <person name="Jarvis D.E."/>
            <person name="Chen H."/>
            <person name="Beilstein M.A."/>
            <person name="Grimwood J."/>
            <person name="Jenkins J."/>
            <person name="Shu S."/>
            <person name="Prochnik S."/>
            <person name="Xin M."/>
            <person name="Ma C."/>
            <person name="Schmutz J."/>
            <person name="Wing R.A."/>
            <person name="Mitchell-Olds T."/>
            <person name="Schumaker K.S."/>
            <person name="Wang X."/>
        </authorList>
    </citation>
    <scope>NUCLEOTIDE SEQUENCE [LARGE SCALE GENOMIC DNA]</scope>
</reference>
<dbReference type="SUPFAM" id="SSF56784">
    <property type="entry name" value="HAD-like"/>
    <property type="match status" value="1"/>
</dbReference>
<dbReference type="KEGG" id="eus:EUTSA_v10004387mg"/>
<dbReference type="InterPro" id="IPR004274">
    <property type="entry name" value="FCP1_dom"/>
</dbReference>
<dbReference type="SMART" id="SM00577">
    <property type="entry name" value="CPDc"/>
    <property type="match status" value="1"/>
</dbReference>
<dbReference type="GO" id="GO:0005744">
    <property type="term" value="C:TIM23 mitochondrial import inner membrane translocase complex"/>
    <property type="evidence" value="ECO:0007669"/>
    <property type="project" value="UniProtKB-UniRule"/>
</dbReference>
<comment type="subunit">
    <text evidence="1">Component of the TIM23 complex.</text>
</comment>
<dbReference type="InterPro" id="IPR050365">
    <property type="entry name" value="TIM50"/>
</dbReference>
<keyword evidence="1" id="KW-0811">Translocation</keyword>
<dbReference type="eggNOG" id="ENOG502QR82">
    <property type="taxonomic scope" value="Eukaryota"/>
</dbReference>
<organism evidence="3 4">
    <name type="scientific">Eutrema salsugineum</name>
    <name type="common">Saltwater cress</name>
    <name type="synonym">Sisymbrium salsugineum</name>
    <dbReference type="NCBI Taxonomy" id="72664"/>
    <lineage>
        <taxon>Eukaryota</taxon>
        <taxon>Viridiplantae</taxon>
        <taxon>Streptophyta</taxon>
        <taxon>Embryophyta</taxon>
        <taxon>Tracheophyta</taxon>
        <taxon>Spermatophyta</taxon>
        <taxon>Magnoliopsida</taxon>
        <taxon>eudicotyledons</taxon>
        <taxon>Gunneridae</taxon>
        <taxon>Pentapetalae</taxon>
        <taxon>rosids</taxon>
        <taxon>malvids</taxon>
        <taxon>Brassicales</taxon>
        <taxon>Brassicaceae</taxon>
        <taxon>Eutremeae</taxon>
        <taxon>Eutrema</taxon>
    </lineage>
</organism>
<protein>
    <recommendedName>
        <fullName evidence="1">Mitochondrial import inner membrane translocase subunit TIM50</fullName>
    </recommendedName>
</protein>
<evidence type="ECO:0000256" key="1">
    <source>
        <dbReference type="RuleBase" id="RU365079"/>
    </source>
</evidence>
<dbReference type="InterPro" id="IPR023214">
    <property type="entry name" value="HAD_sf"/>
</dbReference>
<dbReference type="InterPro" id="IPR036412">
    <property type="entry name" value="HAD-like_sf"/>
</dbReference>
<evidence type="ECO:0000313" key="3">
    <source>
        <dbReference type="EMBL" id="ESQ32552.1"/>
    </source>
</evidence>
<keyword evidence="1" id="KW-0809">Transit peptide</keyword>
<evidence type="ECO:0000259" key="2">
    <source>
        <dbReference type="PROSITE" id="PS50969"/>
    </source>
</evidence>
<keyword evidence="1" id="KW-0496">Mitochondrion</keyword>
<dbReference type="OrthoDB" id="1711508at2759"/>
<dbReference type="GO" id="GO:0015031">
    <property type="term" value="P:protein transport"/>
    <property type="evidence" value="ECO:0007669"/>
    <property type="project" value="UniProtKB-KW"/>
</dbReference>
<dbReference type="Proteomes" id="UP000030689">
    <property type="component" value="Unassembled WGS sequence"/>
</dbReference>